<proteinExistence type="predicted"/>
<dbReference type="InterPro" id="IPR036259">
    <property type="entry name" value="MFS_trans_sf"/>
</dbReference>
<dbReference type="SUPFAM" id="SSF54736">
    <property type="entry name" value="ClpS-like"/>
    <property type="match status" value="1"/>
</dbReference>
<evidence type="ECO:0000256" key="4">
    <source>
        <dbReference type="ARBA" id="ARBA00022989"/>
    </source>
</evidence>
<evidence type="ECO:0000256" key="5">
    <source>
        <dbReference type="ARBA" id="ARBA00023136"/>
    </source>
</evidence>
<feature type="transmembrane region" description="Helical" evidence="6">
    <location>
        <begin position="390"/>
        <end position="409"/>
    </location>
</feature>
<feature type="domain" description="Adaptor protein ClpS core" evidence="7">
    <location>
        <begin position="484"/>
        <end position="549"/>
    </location>
</feature>
<dbReference type="InterPro" id="IPR011701">
    <property type="entry name" value="MFS"/>
</dbReference>
<feature type="transmembrane region" description="Helical" evidence="6">
    <location>
        <begin position="146"/>
        <end position="170"/>
    </location>
</feature>
<evidence type="ECO:0000313" key="8">
    <source>
        <dbReference type="EMBL" id="KAL3778393.1"/>
    </source>
</evidence>
<evidence type="ECO:0000256" key="6">
    <source>
        <dbReference type="SAM" id="Phobius"/>
    </source>
</evidence>
<dbReference type="GO" id="GO:0016020">
    <property type="term" value="C:membrane"/>
    <property type="evidence" value="ECO:0007669"/>
    <property type="project" value="UniProtKB-SubCell"/>
</dbReference>
<protein>
    <recommendedName>
        <fullName evidence="7">Adaptor protein ClpS core domain-containing protein</fullName>
    </recommendedName>
</protein>
<comment type="subcellular location">
    <subcellularLocation>
        <location evidence="1">Membrane</location>
        <topology evidence="1">Multi-pass membrane protein</topology>
    </subcellularLocation>
</comment>
<evidence type="ECO:0000256" key="3">
    <source>
        <dbReference type="ARBA" id="ARBA00022692"/>
    </source>
</evidence>
<keyword evidence="9" id="KW-1185">Reference proteome</keyword>
<accession>A0ABD3NQZ2</accession>
<feature type="transmembrane region" description="Helical" evidence="6">
    <location>
        <begin position="324"/>
        <end position="343"/>
    </location>
</feature>
<gene>
    <name evidence="8" type="ORF">ACHAWO_002893</name>
</gene>
<evidence type="ECO:0000313" key="9">
    <source>
        <dbReference type="Proteomes" id="UP001530400"/>
    </source>
</evidence>
<comment type="caution">
    <text evidence="8">The sequence shown here is derived from an EMBL/GenBank/DDBJ whole genome shotgun (WGS) entry which is preliminary data.</text>
</comment>
<feature type="transmembrane region" description="Helical" evidence="6">
    <location>
        <begin position="237"/>
        <end position="257"/>
    </location>
</feature>
<dbReference type="AlphaFoldDB" id="A0ABD3NQZ2"/>
<evidence type="ECO:0000256" key="1">
    <source>
        <dbReference type="ARBA" id="ARBA00004141"/>
    </source>
</evidence>
<keyword evidence="2" id="KW-0813">Transport</keyword>
<keyword evidence="4 6" id="KW-1133">Transmembrane helix</keyword>
<dbReference type="SUPFAM" id="SSF103473">
    <property type="entry name" value="MFS general substrate transporter"/>
    <property type="match status" value="2"/>
</dbReference>
<dbReference type="Gene3D" id="1.20.1250.20">
    <property type="entry name" value="MFS general substrate transporter like domains"/>
    <property type="match status" value="2"/>
</dbReference>
<reference evidence="8 9" key="1">
    <citation type="submission" date="2024-10" db="EMBL/GenBank/DDBJ databases">
        <title>Updated reference genomes for cyclostephanoid diatoms.</title>
        <authorList>
            <person name="Roberts W.R."/>
            <person name="Alverson A.J."/>
        </authorList>
    </citation>
    <scope>NUCLEOTIDE SEQUENCE [LARGE SCALE GENOMIC DNA]</scope>
    <source>
        <strain evidence="8 9">AJA010-31</strain>
    </source>
</reference>
<dbReference type="Proteomes" id="UP001530400">
    <property type="component" value="Unassembled WGS sequence"/>
</dbReference>
<dbReference type="Pfam" id="PF07690">
    <property type="entry name" value="MFS_1"/>
    <property type="match status" value="1"/>
</dbReference>
<feature type="transmembrane region" description="Helical" evidence="6">
    <location>
        <begin position="415"/>
        <end position="433"/>
    </location>
</feature>
<organism evidence="8 9">
    <name type="scientific">Cyclotella atomus</name>
    <dbReference type="NCBI Taxonomy" id="382360"/>
    <lineage>
        <taxon>Eukaryota</taxon>
        <taxon>Sar</taxon>
        <taxon>Stramenopiles</taxon>
        <taxon>Ochrophyta</taxon>
        <taxon>Bacillariophyta</taxon>
        <taxon>Coscinodiscophyceae</taxon>
        <taxon>Thalassiosirophycidae</taxon>
        <taxon>Stephanodiscales</taxon>
        <taxon>Stephanodiscaceae</taxon>
        <taxon>Cyclotella</taxon>
    </lineage>
</organism>
<keyword evidence="5 6" id="KW-0472">Membrane</keyword>
<name>A0ABD3NQZ2_9STRA</name>
<feature type="transmembrane region" description="Helical" evidence="6">
    <location>
        <begin position="89"/>
        <end position="112"/>
    </location>
</feature>
<keyword evidence="3 6" id="KW-0812">Transmembrane</keyword>
<dbReference type="EMBL" id="JALLPJ020000988">
    <property type="protein sequence ID" value="KAL3778393.1"/>
    <property type="molecule type" value="Genomic_DNA"/>
</dbReference>
<evidence type="ECO:0000256" key="2">
    <source>
        <dbReference type="ARBA" id="ARBA00022448"/>
    </source>
</evidence>
<dbReference type="PANTHER" id="PTHR19432:SF35">
    <property type="entry name" value="SOLUTE CARRIER FAMILY 45 MEMBER 3 ISOFORM X1"/>
    <property type="match status" value="1"/>
</dbReference>
<sequence>MNDHETKPSKPITTKQSSSLPILPLLSTCTIGSATEYCWASGEAVLIPYLSRHGVSPSVVSTIYLSNPTVGLWIQPLLGRYSDRWNKRVVFVVGLGILGCFGVVVLLCAPSLCELFRVGTAGSSTSNSSYSGTLEENDTDESDNNIVFGAAIITLSFVAFGISDICYDCLLIPGRALLDDLAVPLQRSEEANAIFTGFQLVGRLVALLVVSSDMTNTGFWGLYSNDEESKEDVHFKAVLSTNVLYLMGVICIVLCGVEDVGSRPVEINGCQSCDDDDEDEADETDGFISKQIGSIDLALQGVVGIVTSAILPTLNKYLGASTVWLASELFFHLLMMSVAFAHVDTNTPRIISALCGINYAIHATNGLAVAADVVADPSKRARTIAMVNNALPMGQLVTALFGGSIAQYFDGFQNVFLKLLISLIIVAFSSSFVPHVGPSATRSVQDTRSVGSTSSLFSTIEAPTKSPDIEIASDFRTEEVTGRDPLWAVRLYNDPMNKREFVARCLVEICSLDDGEAFSVMMNAHQNGLSVIGVWQRELAEMYKQRLQENGLFVDMVPHDDGEKGGE</sequence>
<dbReference type="Pfam" id="PF02617">
    <property type="entry name" value="ClpS"/>
    <property type="match status" value="1"/>
</dbReference>
<dbReference type="PANTHER" id="PTHR19432">
    <property type="entry name" value="SUGAR TRANSPORTER"/>
    <property type="match status" value="1"/>
</dbReference>
<dbReference type="InterPro" id="IPR003769">
    <property type="entry name" value="ClpS_core"/>
</dbReference>
<dbReference type="Gene3D" id="3.30.1390.10">
    <property type="match status" value="1"/>
</dbReference>
<evidence type="ECO:0000259" key="7">
    <source>
        <dbReference type="Pfam" id="PF02617"/>
    </source>
</evidence>
<dbReference type="InterPro" id="IPR014719">
    <property type="entry name" value="Ribosomal_bL12_C/ClpS-like"/>
</dbReference>